<dbReference type="InterPro" id="IPR000674">
    <property type="entry name" value="Ald_Oxase/Xan_DH_a/b"/>
</dbReference>
<dbReference type="AlphaFoldDB" id="A0A6N6VN25"/>
<evidence type="ECO:0000256" key="5">
    <source>
        <dbReference type="ARBA" id="ARBA00022723"/>
    </source>
</evidence>
<evidence type="ECO:0000256" key="1">
    <source>
        <dbReference type="ARBA" id="ARBA00001924"/>
    </source>
</evidence>
<dbReference type="PANTHER" id="PTHR45444:SF3">
    <property type="entry name" value="XANTHINE DEHYDROGENASE"/>
    <property type="match status" value="1"/>
</dbReference>
<evidence type="ECO:0000256" key="6">
    <source>
        <dbReference type="ARBA" id="ARBA00023002"/>
    </source>
</evidence>
<dbReference type="NCBIfam" id="TIGR02965">
    <property type="entry name" value="xanthine_xdhB"/>
    <property type="match status" value="1"/>
</dbReference>
<dbReference type="InterPro" id="IPR014309">
    <property type="entry name" value="Xanthine_DH_Mopterin-bd_su"/>
</dbReference>
<dbReference type="EC" id="1.17.1.4" evidence="12"/>
<dbReference type="EMBL" id="WESC01000003">
    <property type="protein sequence ID" value="KAB7741775.1"/>
    <property type="molecule type" value="Genomic_DNA"/>
</dbReference>
<comment type="cofactor">
    <cofactor evidence="9">
        <name>[2Fe-2S] cluster</name>
        <dbReference type="ChEBI" id="CHEBI:190135"/>
    </cofactor>
</comment>
<dbReference type="SMART" id="SM01008">
    <property type="entry name" value="Ald_Xan_dh_C"/>
    <property type="match status" value="1"/>
</dbReference>
<keyword evidence="13" id="KW-1185">Reference proteome</keyword>
<reference evidence="12 13" key="1">
    <citation type="submission" date="2019-09" db="EMBL/GenBank/DDBJ databases">
        <title>Parvibaculum sedimenti sp. nov., isolated from sediment.</title>
        <authorList>
            <person name="Wang Y."/>
        </authorList>
    </citation>
    <scope>NUCLEOTIDE SEQUENCE [LARGE SCALE GENOMIC DNA]</scope>
    <source>
        <strain evidence="12 13">HXT-9</strain>
    </source>
</reference>
<evidence type="ECO:0000313" key="13">
    <source>
        <dbReference type="Proteomes" id="UP000468901"/>
    </source>
</evidence>
<comment type="cofactor">
    <cofactor evidence="10">
        <name>Mo-molybdopterin cytosine dinucleotide</name>
        <dbReference type="ChEBI" id="CHEBI:71308"/>
    </cofactor>
</comment>
<dbReference type="FunFam" id="3.30.365.10:FF:000001">
    <property type="entry name" value="Xanthine dehydrogenase oxidase"/>
    <property type="match status" value="1"/>
</dbReference>
<evidence type="ECO:0000256" key="10">
    <source>
        <dbReference type="ARBA" id="ARBA00053029"/>
    </source>
</evidence>
<comment type="caution">
    <text evidence="12">The sequence shown here is derived from an EMBL/GenBank/DDBJ whole genome shotgun (WGS) entry which is preliminary data.</text>
</comment>
<dbReference type="GO" id="GO:0005506">
    <property type="term" value="F:iron ion binding"/>
    <property type="evidence" value="ECO:0007669"/>
    <property type="project" value="InterPro"/>
</dbReference>
<evidence type="ECO:0000259" key="11">
    <source>
        <dbReference type="SMART" id="SM01008"/>
    </source>
</evidence>
<dbReference type="InterPro" id="IPR008274">
    <property type="entry name" value="AldOxase/xan_DH_MoCoBD1"/>
</dbReference>
<evidence type="ECO:0000256" key="7">
    <source>
        <dbReference type="ARBA" id="ARBA00023004"/>
    </source>
</evidence>
<dbReference type="InterPro" id="IPR037165">
    <property type="entry name" value="AldOxase/xan_DH_Mopterin-bd_sf"/>
</dbReference>
<feature type="domain" description="Aldehyde oxidase/xanthine dehydrogenase a/b hammerhead" evidence="11">
    <location>
        <begin position="32"/>
        <end position="139"/>
    </location>
</feature>
<organism evidence="12 13">
    <name type="scientific">Parvibaculum sedimenti</name>
    <dbReference type="NCBI Taxonomy" id="2608632"/>
    <lineage>
        <taxon>Bacteria</taxon>
        <taxon>Pseudomonadati</taxon>
        <taxon>Pseudomonadota</taxon>
        <taxon>Alphaproteobacteria</taxon>
        <taxon>Hyphomicrobiales</taxon>
        <taxon>Parvibaculaceae</taxon>
        <taxon>Parvibaculum</taxon>
    </lineage>
</organism>
<keyword evidence="7" id="KW-0408">Iron</keyword>
<dbReference type="FunFam" id="3.30.365.10:FF:000002">
    <property type="entry name" value="Xanthine dehydrogenase oxidase"/>
    <property type="match status" value="1"/>
</dbReference>
<dbReference type="Pfam" id="PF02738">
    <property type="entry name" value="MoCoBD_1"/>
    <property type="match status" value="1"/>
</dbReference>
<dbReference type="Proteomes" id="UP000468901">
    <property type="component" value="Unassembled WGS sequence"/>
</dbReference>
<comment type="cofactor">
    <cofactor evidence="2">
        <name>FAD</name>
        <dbReference type="ChEBI" id="CHEBI:57692"/>
    </cofactor>
</comment>
<evidence type="ECO:0000313" key="12">
    <source>
        <dbReference type="EMBL" id="KAB7741775.1"/>
    </source>
</evidence>
<keyword evidence="8" id="KW-0411">Iron-sulfur</keyword>
<dbReference type="Gene3D" id="3.90.1170.50">
    <property type="entry name" value="Aldehyde oxidase/xanthine dehydrogenase, a/b hammerhead"/>
    <property type="match status" value="1"/>
</dbReference>
<dbReference type="Pfam" id="PF20256">
    <property type="entry name" value="MoCoBD_2"/>
    <property type="match status" value="1"/>
</dbReference>
<proteinExistence type="inferred from homology"/>
<dbReference type="PANTHER" id="PTHR45444">
    <property type="entry name" value="XANTHINE DEHYDROGENASE"/>
    <property type="match status" value="1"/>
</dbReference>
<dbReference type="Gene3D" id="3.30.365.10">
    <property type="entry name" value="Aldehyde oxidase/xanthine dehydrogenase, molybdopterin binding domain"/>
    <property type="match status" value="4"/>
</dbReference>
<sequence>MNVISTSSKDGLRAKGGVGQSIAHESANRHVRGSAIYVDDMPETEGLLHAWVILSDRAHAKITTLDLSAVKVAPGVVCVCTADDIPGANDVAPILSNEPLLAKNVVEYWGQAISIIAAETEAQARAAASLAVIEYENLPALLTIDAALEAKSLVIKPMVMVRGDVDGAFARVGHMLEGEVRAGGQDHFYLETHVAQAEPAEEDEMRVISSTQHPSEVQHIVCRLLGAPYAAITVEVRRMGGGFGGKESQASQIAGMAAVLARLSRRPVRLRLSRDVDMMMTGKRHDVLGRFKLGFDDTGRIEAADIVIAIRAGNVPDLSGPVLQRALCHVDNAYYLPNVRVNGYACKTHTVSNTAFRGFGGPQGMVVAEAMIAHVAAKLGKTLDEVRAVNYYGGEGRDTTPYGQRVTDNNMPRILKEVEESASIAARREANAAFNASSPIVKKGLALFPLKFGISFNMPTLNQAGALIHVYTDGSVHLNQGGTEMGQGLYLKVAQVVAESFQIDIEHVRVSSTRTDKVPNTSATAASAGSDLNGMAALAAAETIKARMRDVAAAKFGVAVDEVIFANGRIYGGQKSLSFAELAKCCWLERVSLSAAGFYKTPDIHFDAETCTGEPFYYFTYGVCAAEAAIDTLTGENRILRADIIEDVGASLNPVIDIGQIEGAFIQGMGWLTMEELWWDKDGRLKTHAPSTYKIPTSRDIPVDFRVKLLGDAPNAKPTIFRSKAIGEPPFMLALACFLALQDAVASVVGAEKALRLEAPATPEAILRALGRVE</sequence>
<evidence type="ECO:0000256" key="9">
    <source>
        <dbReference type="ARBA" id="ARBA00034078"/>
    </source>
</evidence>
<comment type="cofactor">
    <cofactor evidence="1">
        <name>Mo-molybdopterin</name>
        <dbReference type="ChEBI" id="CHEBI:71302"/>
    </cofactor>
</comment>
<comment type="similarity">
    <text evidence="3">Belongs to the xanthine dehydrogenase family.</text>
</comment>
<keyword evidence="4" id="KW-0001">2Fe-2S</keyword>
<dbReference type="GO" id="GO:0004854">
    <property type="term" value="F:xanthine dehydrogenase activity"/>
    <property type="evidence" value="ECO:0007669"/>
    <property type="project" value="UniProtKB-EC"/>
</dbReference>
<dbReference type="InterPro" id="IPR046867">
    <property type="entry name" value="AldOxase/xan_DH_MoCoBD2"/>
</dbReference>
<dbReference type="GO" id="GO:0030151">
    <property type="term" value="F:molybdenum ion binding"/>
    <property type="evidence" value="ECO:0007669"/>
    <property type="project" value="InterPro"/>
</dbReference>
<dbReference type="SUPFAM" id="SSF56003">
    <property type="entry name" value="Molybdenum cofactor-binding domain"/>
    <property type="match status" value="1"/>
</dbReference>
<accession>A0A6N6VN25</accession>
<dbReference type="InterPro" id="IPR016208">
    <property type="entry name" value="Ald_Oxase/xanthine_DH-like"/>
</dbReference>
<evidence type="ECO:0000256" key="4">
    <source>
        <dbReference type="ARBA" id="ARBA00022714"/>
    </source>
</evidence>
<keyword evidence="6 12" id="KW-0560">Oxidoreductase</keyword>
<evidence type="ECO:0000256" key="3">
    <source>
        <dbReference type="ARBA" id="ARBA00006849"/>
    </source>
</evidence>
<dbReference type="SUPFAM" id="SSF54665">
    <property type="entry name" value="CO dehydrogenase molybdoprotein N-domain-like"/>
    <property type="match status" value="1"/>
</dbReference>
<evidence type="ECO:0000256" key="2">
    <source>
        <dbReference type="ARBA" id="ARBA00001974"/>
    </source>
</evidence>
<dbReference type="InterPro" id="IPR036856">
    <property type="entry name" value="Ald_Oxase/Xan_DH_a/b_sf"/>
</dbReference>
<dbReference type="GO" id="GO:0051537">
    <property type="term" value="F:2 iron, 2 sulfur cluster binding"/>
    <property type="evidence" value="ECO:0007669"/>
    <property type="project" value="UniProtKB-KW"/>
</dbReference>
<keyword evidence="5" id="KW-0479">Metal-binding</keyword>
<name>A0A6N6VN25_9HYPH</name>
<gene>
    <name evidence="12" type="primary">xdhB</name>
    <name evidence="12" type="ORF">F2P47_04875</name>
</gene>
<evidence type="ECO:0000256" key="8">
    <source>
        <dbReference type="ARBA" id="ARBA00023014"/>
    </source>
</evidence>
<dbReference type="Pfam" id="PF01315">
    <property type="entry name" value="Ald_Xan_dh_C"/>
    <property type="match status" value="1"/>
</dbReference>
<protein>
    <submittedName>
        <fullName evidence="12">Xanthine dehydrogenase molybdopterin binding subunit</fullName>
        <ecNumber evidence="12">1.17.1.4</ecNumber>
    </submittedName>
</protein>